<dbReference type="AlphaFoldDB" id="Q2NUX2"/>
<evidence type="ECO:0000313" key="1">
    <source>
        <dbReference type="EMBL" id="BAE74053.1"/>
    </source>
</evidence>
<accession>Q2NUX2</accession>
<dbReference type="HOGENOM" id="CLU_1730183_0_0_6"/>
<evidence type="ECO:0000313" key="2">
    <source>
        <dbReference type="Proteomes" id="UP000001932"/>
    </source>
</evidence>
<protein>
    <submittedName>
        <fullName evidence="1">Uncharacterized protein</fullName>
    </submittedName>
</protein>
<name>Q2NUX2_SODGM</name>
<dbReference type="KEGG" id="sgl:SG0778"/>
<reference evidence="1 2" key="1">
    <citation type="journal article" date="2006" name="Genome Res.">
        <title>Massive genome erosion and functional adaptations provide insights into the symbiotic lifestyle of Sodalis glossinidius in the tsetse host.</title>
        <authorList>
            <person name="Toh H."/>
            <person name="Weiss B.L."/>
            <person name="Perkin S.A.H."/>
            <person name="Yamashita A."/>
            <person name="Oshima K."/>
            <person name="Hattori M."/>
            <person name="Aksoy S."/>
        </authorList>
    </citation>
    <scope>NUCLEOTIDE SEQUENCE [LARGE SCALE GENOMIC DNA]</scope>
    <source>
        <strain evidence="2">morsitans</strain>
    </source>
</reference>
<gene>
    <name evidence="1" type="ordered locus">SG0778</name>
</gene>
<sequence>MAPTRNVVKTCARSYTAPLNRCAEVCSAAPTLNAVPLPSGEGGKTTQDDADMPSNGREVMGIACMLKSVGHGRYSLSKWTQAIAFLTCTGVICWYPYHLCLSEWMFGLYFGVAVGANVLNKKISMDKALGYKRADTAAVVTETCQPAGENQ</sequence>
<proteinExistence type="predicted"/>
<dbReference type="EMBL" id="AP008232">
    <property type="protein sequence ID" value="BAE74053.1"/>
    <property type="molecule type" value="Genomic_DNA"/>
</dbReference>
<dbReference type="Proteomes" id="UP000001932">
    <property type="component" value="Chromosome"/>
</dbReference>
<keyword evidence="2" id="KW-1185">Reference proteome</keyword>
<organism evidence="1 2">
    <name type="scientific">Sodalis glossinidius (strain morsitans)</name>
    <dbReference type="NCBI Taxonomy" id="343509"/>
    <lineage>
        <taxon>Bacteria</taxon>
        <taxon>Pseudomonadati</taxon>
        <taxon>Pseudomonadota</taxon>
        <taxon>Gammaproteobacteria</taxon>
        <taxon>Enterobacterales</taxon>
        <taxon>Bruguierivoracaceae</taxon>
        <taxon>Sodalis</taxon>
    </lineage>
</organism>